<gene>
    <name evidence="1" type="ordered locus">P9303_20601</name>
</gene>
<dbReference type="Proteomes" id="UP000002274">
    <property type="component" value="Chromosome"/>
</dbReference>
<dbReference type="AlphaFoldDB" id="A2CBD6"/>
<dbReference type="HOGENOM" id="CLU_3046826_0_0_3"/>
<evidence type="ECO:0000313" key="1">
    <source>
        <dbReference type="EMBL" id="ABM78796.1"/>
    </source>
</evidence>
<proteinExistence type="predicted"/>
<organism evidence="1 2">
    <name type="scientific">Prochlorococcus marinus (strain MIT 9303)</name>
    <dbReference type="NCBI Taxonomy" id="59922"/>
    <lineage>
        <taxon>Bacteria</taxon>
        <taxon>Bacillati</taxon>
        <taxon>Cyanobacteriota</taxon>
        <taxon>Cyanophyceae</taxon>
        <taxon>Synechococcales</taxon>
        <taxon>Prochlorococcaceae</taxon>
        <taxon>Prochlorococcus</taxon>
    </lineage>
</organism>
<accession>A2CBD6</accession>
<sequence length="54" mass="6064">MSEVPLMSMSMSASWLNQQLTCWQRDQAFCLVSNQLSPSGVLHSSIRLRKPLLG</sequence>
<name>A2CBD6_PROM3</name>
<dbReference type="EMBL" id="CP000554">
    <property type="protein sequence ID" value="ABM78796.1"/>
    <property type="molecule type" value="Genomic_DNA"/>
</dbReference>
<evidence type="ECO:0000313" key="2">
    <source>
        <dbReference type="Proteomes" id="UP000002274"/>
    </source>
</evidence>
<reference evidence="1 2" key="1">
    <citation type="journal article" date="2007" name="PLoS Genet.">
        <title>Patterns and implications of gene gain and loss in the evolution of Prochlorococcus.</title>
        <authorList>
            <person name="Kettler G.C."/>
            <person name="Martiny A.C."/>
            <person name="Huang K."/>
            <person name="Zucker J."/>
            <person name="Coleman M.L."/>
            <person name="Rodrigue S."/>
            <person name="Chen F."/>
            <person name="Lapidus A."/>
            <person name="Ferriera S."/>
            <person name="Johnson J."/>
            <person name="Steglich C."/>
            <person name="Church G.M."/>
            <person name="Richardson P."/>
            <person name="Chisholm S.W."/>
        </authorList>
    </citation>
    <scope>NUCLEOTIDE SEQUENCE [LARGE SCALE GENOMIC DNA]</scope>
    <source>
        <strain evidence="1 2">MIT 9303</strain>
    </source>
</reference>
<protein>
    <submittedName>
        <fullName evidence="1">Uncharacterized protein</fullName>
    </submittedName>
</protein>
<dbReference type="KEGG" id="pmf:P9303_20601"/>
<dbReference type="STRING" id="59922.P9303_20601"/>